<feature type="compositionally biased region" description="Acidic residues" evidence="4">
    <location>
        <begin position="993"/>
        <end position="1014"/>
    </location>
</feature>
<keyword evidence="3" id="KW-0539">Nucleus</keyword>
<gene>
    <name evidence="7" type="ORF">P5673_013523</name>
</gene>
<feature type="signal peptide" evidence="5">
    <location>
        <begin position="1"/>
        <end position="18"/>
    </location>
</feature>
<sequence length="1094" mass="122152">MIFFSSFFFAIISLKLSCQRSISQMFFKRFRAKFLACATLQNFVQFNMAAVEDRNRSLKQALVESLSAFLSPDQQSRQTAEEQLKVLEVTEEFGVHLAELTVDREGALAIRQLASVVLKQYVEAHWTIHSEKFQPPETTEAAKAEIRRLLPGGLQESISKVRSSVAYAISAIAHWDWPEAWPDLFGHLMQALTSGDGNLVHGAMRVLTEFCREVTDIQMPHVAPVILPEMYKIFIHAELYSIRTRSRAADIFNTCASLICAMEDDNLGVAKKILFPIMPQSTQAFVQVLALADSQTVDCGLKMEALKALTTLVKNFPKQMAPHLTEILPHMWKTLTQSADHYVRTVVNYTDDADDPIDSDGEVLGFENLVFSVFEFIHGLIETPKFKKTVKTFLDELIYFLVLYMQITEDQVQVWTSNPNQFVEDEDDDTFSFSVRIAAQDVLLAVAADFHESAVSLTKAINRHLQEASERKNKGDINWWKVHESSMLAMGCIKALIIEKVTNGKVSIDMTSFLTQVVLADLREPVSPFLIGQALWVASRFTPLMSPELLTSFSKPLKVADMHYNGFIVSSACVHKIMERAHDISKFLEASVTGLQSTQLPAVTISAVRAVYEFCAHLKSSENIQILMPYLPKVMDCLISMATQSTDDVLALVLESLRIVMSVNKEFTTSCEGRITPLTIALFIKYAHDAALIPLIEDLFKELALIEACNKLLMQRFLPTIVSIFQSPPDKTPLGINAVCMDILGYIIQCTQPPLSEPLLNSVFPVVVNTILASDDNSVLQSGGQCLRAFVFVSPEQIISWRDSQGTSAISYIVRATSHLLDPRAPEFTASFVGRLLGNNLGEHLDLLLRGVLSKLQQAETLSIIQSLVLAFLHLMNTQLERTLDFLSGVPDPTGKSALEYVIKIWCARQPEFFGVYDSKVSTMALCNVLQFFVNTGDKRLSSIIVKSERIIPQDEAPEQWTMIPVPVKLFKLIINELGTLLESAAATSGENGDGESDDGEGWEDVDDEEEDIDVGSGSAFAPASDFLGFDLDDVEDEDEDDPEVKNDPLYLMDLQNHLIKFLQNFAQQQCYPTYFQALNAHEKHTLSKIGVPT</sequence>
<evidence type="ECO:0000259" key="6">
    <source>
        <dbReference type="PROSITE" id="PS50166"/>
    </source>
</evidence>
<feature type="chain" id="PRO_5042172465" evidence="5">
    <location>
        <begin position="19"/>
        <end position="1094"/>
    </location>
</feature>
<evidence type="ECO:0000313" key="8">
    <source>
        <dbReference type="Proteomes" id="UP001249851"/>
    </source>
</evidence>
<dbReference type="InterPro" id="IPR057672">
    <property type="entry name" value="TPR_IPO4/5"/>
</dbReference>
<dbReference type="GO" id="GO:0005829">
    <property type="term" value="C:cytosol"/>
    <property type="evidence" value="ECO:0007669"/>
    <property type="project" value="TreeGrafter"/>
</dbReference>
<reference evidence="7" key="2">
    <citation type="journal article" date="2023" name="Science">
        <title>Genomic signatures of disease resistance in endangered staghorn corals.</title>
        <authorList>
            <person name="Vollmer S.V."/>
            <person name="Selwyn J.D."/>
            <person name="Despard B.A."/>
            <person name="Roesel C.L."/>
        </authorList>
    </citation>
    <scope>NUCLEOTIDE SEQUENCE</scope>
    <source>
        <strain evidence="7">K2</strain>
    </source>
</reference>
<evidence type="ECO:0000256" key="5">
    <source>
        <dbReference type="SAM" id="SignalP"/>
    </source>
</evidence>
<dbReference type="Gene3D" id="1.25.10.10">
    <property type="entry name" value="Leucine-rich Repeat Variant"/>
    <property type="match status" value="1"/>
</dbReference>
<dbReference type="AlphaFoldDB" id="A0AAD9QKX1"/>
<dbReference type="InterPro" id="IPR011989">
    <property type="entry name" value="ARM-like"/>
</dbReference>
<keyword evidence="2" id="KW-0813">Transport</keyword>
<dbReference type="PROSITE" id="PS50166">
    <property type="entry name" value="IMPORTIN_B_NT"/>
    <property type="match status" value="1"/>
</dbReference>
<dbReference type="GO" id="GO:0005635">
    <property type="term" value="C:nuclear envelope"/>
    <property type="evidence" value="ECO:0007669"/>
    <property type="project" value="TreeGrafter"/>
</dbReference>
<dbReference type="Pfam" id="PF25780">
    <property type="entry name" value="TPR_IPO5"/>
    <property type="match status" value="1"/>
</dbReference>
<dbReference type="Proteomes" id="UP001249851">
    <property type="component" value="Unassembled WGS sequence"/>
</dbReference>
<comment type="subcellular location">
    <subcellularLocation>
        <location evidence="1">Nucleus</location>
    </subcellularLocation>
</comment>
<keyword evidence="8" id="KW-1185">Reference proteome</keyword>
<feature type="region of interest" description="Disordered" evidence="4">
    <location>
        <begin position="986"/>
        <end position="1025"/>
    </location>
</feature>
<name>A0AAD9QKX1_ACRCE</name>
<organism evidence="7 8">
    <name type="scientific">Acropora cervicornis</name>
    <name type="common">Staghorn coral</name>
    <dbReference type="NCBI Taxonomy" id="6130"/>
    <lineage>
        <taxon>Eukaryota</taxon>
        <taxon>Metazoa</taxon>
        <taxon>Cnidaria</taxon>
        <taxon>Anthozoa</taxon>
        <taxon>Hexacorallia</taxon>
        <taxon>Scleractinia</taxon>
        <taxon>Astrocoeniina</taxon>
        <taxon>Acroporidae</taxon>
        <taxon>Acropora</taxon>
    </lineage>
</organism>
<dbReference type="EMBL" id="JARQWQ010000026">
    <property type="protein sequence ID" value="KAK2563171.1"/>
    <property type="molecule type" value="Genomic_DNA"/>
</dbReference>
<keyword evidence="5" id="KW-0732">Signal</keyword>
<dbReference type="InterPro" id="IPR001494">
    <property type="entry name" value="Importin-beta_N"/>
</dbReference>
<feature type="domain" description="Importin N-terminal" evidence="6">
    <location>
        <begin position="80"/>
        <end position="150"/>
    </location>
</feature>
<evidence type="ECO:0000256" key="3">
    <source>
        <dbReference type="ARBA" id="ARBA00023242"/>
    </source>
</evidence>
<dbReference type="PANTHER" id="PTHR10997:SF9">
    <property type="entry name" value="IMPORTIN-9"/>
    <property type="match status" value="1"/>
</dbReference>
<evidence type="ECO:0000256" key="1">
    <source>
        <dbReference type="ARBA" id="ARBA00004123"/>
    </source>
</evidence>
<protein>
    <submittedName>
        <fullName evidence="7">Importin-9</fullName>
    </submittedName>
</protein>
<proteinExistence type="predicted"/>
<dbReference type="Pfam" id="PF03810">
    <property type="entry name" value="IBN_N"/>
    <property type="match status" value="1"/>
</dbReference>
<dbReference type="PANTHER" id="PTHR10997">
    <property type="entry name" value="IMPORTIN-7, 8, 11"/>
    <property type="match status" value="1"/>
</dbReference>
<dbReference type="InterPro" id="IPR016024">
    <property type="entry name" value="ARM-type_fold"/>
</dbReference>
<reference evidence="7" key="1">
    <citation type="journal article" date="2023" name="G3 (Bethesda)">
        <title>Whole genome assembly and annotation of the endangered Caribbean coral Acropora cervicornis.</title>
        <authorList>
            <person name="Selwyn J.D."/>
            <person name="Vollmer S.V."/>
        </authorList>
    </citation>
    <scope>NUCLEOTIDE SEQUENCE</scope>
    <source>
        <strain evidence="7">K2</strain>
    </source>
</reference>
<dbReference type="GO" id="GO:0031267">
    <property type="term" value="F:small GTPase binding"/>
    <property type="evidence" value="ECO:0007669"/>
    <property type="project" value="InterPro"/>
</dbReference>
<comment type="caution">
    <text evidence="7">The sequence shown here is derived from an EMBL/GenBank/DDBJ whole genome shotgun (WGS) entry which is preliminary data.</text>
</comment>
<accession>A0AAD9QKX1</accession>
<evidence type="ECO:0000313" key="7">
    <source>
        <dbReference type="EMBL" id="KAK2563171.1"/>
    </source>
</evidence>
<dbReference type="GO" id="GO:0006606">
    <property type="term" value="P:protein import into nucleus"/>
    <property type="evidence" value="ECO:0007669"/>
    <property type="project" value="TreeGrafter"/>
</dbReference>
<dbReference type="SMART" id="SM00913">
    <property type="entry name" value="IBN_N"/>
    <property type="match status" value="1"/>
</dbReference>
<evidence type="ECO:0000256" key="2">
    <source>
        <dbReference type="ARBA" id="ARBA00022448"/>
    </source>
</evidence>
<dbReference type="SUPFAM" id="SSF48371">
    <property type="entry name" value="ARM repeat"/>
    <property type="match status" value="1"/>
</dbReference>
<evidence type="ECO:0000256" key="4">
    <source>
        <dbReference type="SAM" id="MobiDB-lite"/>
    </source>
</evidence>